<gene>
    <name evidence="5" type="ORF">PSAL00342_LOCUS619</name>
</gene>
<sequence>MGNSGSSDGGSGGAWDVQDLASNLSTAKQMVNDGKEIHQTLSGNSAENEQLPHIAATSIDEKITHGVPVQTITSSVPLPDPVPPVPLPGERACLARTKSTLPVRPKPTAIVKAAAAGDEGLITSLLNMNMNIHQQDKFGYTALHAACVFGQRAIAKTLIANGALVDLQAIDGSTPLYCALSASTIFMELVNALLVANANVNIATIEGETPLFLAVKNNCLDLVNKLIGKGATVDLDHAITLSTPLHIATVFANLEIIKLLHEKGAQINKQNVYGKTPLILAVENKKDEATVKFLMSAGADIKYADMEGKTAVHHAVLQGNLPIVRILLEDQDSANVQDIHGRTPLHYAANYPIDPEIFQLLIQKKSLINAVDDKGRTPLHLAAKYGNMREVRLLLATGADANREDMQGNTPCGLAGGKKSPIYQLLEVQGGSISDEERMRAYKRDVTIKRLKTGVKVGTKVARCCISGGC</sequence>
<feature type="repeat" description="ANK" evidence="4">
    <location>
        <begin position="307"/>
        <end position="339"/>
    </location>
</feature>
<evidence type="ECO:0000313" key="5">
    <source>
        <dbReference type="EMBL" id="CAE0606803.1"/>
    </source>
</evidence>
<dbReference type="SMART" id="SM00248">
    <property type="entry name" value="ANK"/>
    <property type="match status" value="9"/>
</dbReference>
<feature type="repeat" description="ANK" evidence="4">
    <location>
        <begin position="206"/>
        <end position="238"/>
    </location>
</feature>
<dbReference type="PANTHER" id="PTHR24136">
    <property type="entry name" value="SOWAH (DROSOPHILA) HOMOLOG"/>
    <property type="match status" value="1"/>
</dbReference>
<feature type="repeat" description="ANK" evidence="4">
    <location>
        <begin position="340"/>
        <end position="373"/>
    </location>
</feature>
<dbReference type="Pfam" id="PF13637">
    <property type="entry name" value="Ank_4"/>
    <property type="match status" value="1"/>
</dbReference>
<dbReference type="SUPFAM" id="SSF48403">
    <property type="entry name" value="Ankyrin repeat"/>
    <property type="match status" value="1"/>
</dbReference>
<dbReference type="PROSITE" id="PS50297">
    <property type="entry name" value="ANK_REP_REGION"/>
    <property type="match status" value="7"/>
</dbReference>
<evidence type="ECO:0008006" key="6">
    <source>
        <dbReference type="Google" id="ProtNLM"/>
    </source>
</evidence>
<feature type="repeat" description="ANK" evidence="4">
    <location>
        <begin position="374"/>
        <end position="406"/>
    </location>
</feature>
<feature type="repeat" description="ANK" evidence="4">
    <location>
        <begin position="138"/>
        <end position="170"/>
    </location>
</feature>
<evidence type="ECO:0000256" key="4">
    <source>
        <dbReference type="PROSITE-ProRule" id="PRU00023"/>
    </source>
</evidence>
<dbReference type="Pfam" id="PF00023">
    <property type="entry name" value="Ank"/>
    <property type="match status" value="2"/>
</dbReference>
<reference evidence="5" key="1">
    <citation type="submission" date="2021-01" db="EMBL/GenBank/DDBJ databases">
        <authorList>
            <person name="Corre E."/>
            <person name="Pelletier E."/>
            <person name="Niang G."/>
            <person name="Scheremetjew M."/>
            <person name="Finn R."/>
            <person name="Kale V."/>
            <person name="Holt S."/>
            <person name="Cochrane G."/>
            <person name="Meng A."/>
            <person name="Brown T."/>
            <person name="Cohen L."/>
        </authorList>
    </citation>
    <scope>NUCLEOTIDE SEQUENCE</scope>
    <source>
        <strain evidence="5">CCMP1897</strain>
    </source>
</reference>
<evidence type="ECO:0000256" key="1">
    <source>
        <dbReference type="ARBA" id="ARBA00005949"/>
    </source>
</evidence>
<dbReference type="AlphaFoldDB" id="A0A7S3XC83"/>
<dbReference type="PROSITE" id="PS50088">
    <property type="entry name" value="ANK_REPEAT"/>
    <property type="match status" value="8"/>
</dbReference>
<organism evidence="5">
    <name type="scientific">Picocystis salinarum</name>
    <dbReference type="NCBI Taxonomy" id="88271"/>
    <lineage>
        <taxon>Eukaryota</taxon>
        <taxon>Viridiplantae</taxon>
        <taxon>Chlorophyta</taxon>
        <taxon>Picocystophyceae</taxon>
        <taxon>Picocystales</taxon>
        <taxon>Picocystaceae</taxon>
        <taxon>Picocystis</taxon>
    </lineage>
</organism>
<dbReference type="PANTHER" id="PTHR24136:SF15">
    <property type="entry name" value="ANK_REP_REGION DOMAIN-CONTAINING PROTEIN"/>
    <property type="match status" value="1"/>
</dbReference>
<name>A0A7S3XC83_9CHLO</name>
<dbReference type="InterPro" id="IPR051573">
    <property type="entry name" value="Ankyrin-SOCS_box_domain"/>
</dbReference>
<accession>A0A7S3XC83</accession>
<feature type="repeat" description="ANK" evidence="4">
    <location>
        <begin position="171"/>
        <end position="205"/>
    </location>
</feature>
<evidence type="ECO:0000256" key="2">
    <source>
        <dbReference type="ARBA" id="ARBA00022737"/>
    </source>
</evidence>
<keyword evidence="2" id="KW-0677">Repeat</keyword>
<dbReference type="Pfam" id="PF12796">
    <property type="entry name" value="Ank_2"/>
    <property type="match status" value="2"/>
</dbReference>
<dbReference type="InterPro" id="IPR036770">
    <property type="entry name" value="Ankyrin_rpt-contain_sf"/>
</dbReference>
<dbReference type="Gene3D" id="1.25.40.20">
    <property type="entry name" value="Ankyrin repeat-containing domain"/>
    <property type="match status" value="3"/>
</dbReference>
<dbReference type="EMBL" id="HBIS01000722">
    <property type="protein sequence ID" value="CAE0606803.1"/>
    <property type="molecule type" value="Transcribed_RNA"/>
</dbReference>
<comment type="similarity">
    <text evidence="1">Belongs to the ankyrin SOCS box (ASB) family.</text>
</comment>
<dbReference type="GO" id="GO:0045732">
    <property type="term" value="P:positive regulation of protein catabolic process"/>
    <property type="evidence" value="ECO:0007669"/>
    <property type="project" value="TreeGrafter"/>
</dbReference>
<proteinExistence type="inferred from homology"/>
<dbReference type="GO" id="GO:0016567">
    <property type="term" value="P:protein ubiquitination"/>
    <property type="evidence" value="ECO:0007669"/>
    <property type="project" value="TreeGrafter"/>
</dbReference>
<keyword evidence="3 4" id="KW-0040">ANK repeat</keyword>
<feature type="repeat" description="ANK" evidence="4">
    <location>
        <begin position="273"/>
        <end position="306"/>
    </location>
</feature>
<protein>
    <recommendedName>
        <fullName evidence="6">PGG domain-containing protein</fullName>
    </recommendedName>
</protein>
<dbReference type="InterPro" id="IPR002110">
    <property type="entry name" value="Ankyrin_rpt"/>
</dbReference>
<feature type="repeat" description="ANK" evidence="4">
    <location>
        <begin position="240"/>
        <end position="272"/>
    </location>
</feature>
<evidence type="ECO:0000256" key="3">
    <source>
        <dbReference type="ARBA" id="ARBA00023043"/>
    </source>
</evidence>